<sequence length="425" mass="45409">MSQPAHDDGVTAHGGRREFSLWQLFVMVFLPFAAGYFLSYLFRTVNAVIATDLERDVGLSASDLGLLTAAYFLSFALFQLPLGVLLDRYGPRRVEAVLLVIAAAGAVLFAVGEGMAELSIGRALIGLGVSACLMASFKAFSAWFPAERLPLVNGCLLAFGGFGAMAATSPVEMALGWVDWRTIFLGLAVACVVTALAVWFVVPDESREARGGRLRDQLAGLRHVLTSQYFWRIAPLAMLTQGGSLAIQGLWAGPWMRDVAEMSRQAVADTLLLIALAMAVGFAAWGVISDRLVRRGVQPVHVLTLGVVLFLACKAVLVVQPQAGVVPLWMAFAFFGTSGTLVYAMISQQFPAALSGRANTAVNLAVFVGAFVLQWGIGFVIEVREFPDGGGYAPSGYALAFGGVLALQIAAFAWFLLPRRHKGVT</sequence>
<dbReference type="PANTHER" id="PTHR43124">
    <property type="entry name" value="PURINE EFFLUX PUMP PBUE"/>
    <property type="match status" value="1"/>
</dbReference>
<dbReference type="InterPro" id="IPR036259">
    <property type="entry name" value="MFS_trans_sf"/>
</dbReference>
<dbReference type="PANTHER" id="PTHR43124:SF3">
    <property type="entry name" value="CHLORAMPHENICOL EFFLUX PUMP RV0191"/>
    <property type="match status" value="1"/>
</dbReference>
<feature type="transmembrane region" description="Helical" evidence="6">
    <location>
        <begin position="94"/>
        <end position="111"/>
    </location>
</feature>
<evidence type="ECO:0000256" key="4">
    <source>
        <dbReference type="ARBA" id="ARBA00022989"/>
    </source>
</evidence>
<evidence type="ECO:0000256" key="5">
    <source>
        <dbReference type="ARBA" id="ARBA00023136"/>
    </source>
</evidence>
<keyword evidence="3 6" id="KW-0812">Transmembrane</keyword>
<evidence type="ECO:0000256" key="3">
    <source>
        <dbReference type="ARBA" id="ARBA00022692"/>
    </source>
</evidence>
<feature type="transmembrane region" description="Helical" evidence="6">
    <location>
        <begin position="21"/>
        <end position="42"/>
    </location>
</feature>
<feature type="transmembrane region" description="Helical" evidence="6">
    <location>
        <begin position="358"/>
        <end position="377"/>
    </location>
</feature>
<dbReference type="Proteomes" id="UP000199657">
    <property type="component" value="Unassembled WGS sequence"/>
</dbReference>
<proteinExistence type="predicted"/>
<dbReference type="InterPro" id="IPR020846">
    <property type="entry name" value="MFS_dom"/>
</dbReference>
<feature type="transmembrane region" description="Helical" evidence="6">
    <location>
        <begin position="123"/>
        <end position="144"/>
    </location>
</feature>
<keyword evidence="5 6" id="KW-0472">Membrane</keyword>
<feature type="transmembrane region" description="Helical" evidence="6">
    <location>
        <begin position="62"/>
        <end position="82"/>
    </location>
</feature>
<dbReference type="Gene3D" id="1.20.1250.20">
    <property type="entry name" value="MFS general substrate transporter like domains"/>
    <property type="match status" value="2"/>
</dbReference>
<evidence type="ECO:0000256" key="1">
    <source>
        <dbReference type="ARBA" id="ARBA00004651"/>
    </source>
</evidence>
<evidence type="ECO:0000256" key="6">
    <source>
        <dbReference type="SAM" id="Phobius"/>
    </source>
</evidence>
<gene>
    <name evidence="8" type="ORF">SAMN04488052_101585</name>
</gene>
<reference evidence="8 9" key="1">
    <citation type="submission" date="2016-10" db="EMBL/GenBank/DDBJ databases">
        <authorList>
            <person name="de Groot N.N."/>
        </authorList>
    </citation>
    <scope>NUCLEOTIDE SEQUENCE [LARGE SCALE GENOMIC DNA]</scope>
    <source>
        <strain evidence="8 9">CGMCC 1.6291</strain>
    </source>
</reference>
<feature type="transmembrane region" description="Helical" evidence="6">
    <location>
        <begin position="326"/>
        <end position="346"/>
    </location>
</feature>
<protein>
    <submittedName>
        <fullName evidence="8">Predicted arabinose efflux permease, MFS family</fullName>
    </submittedName>
</protein>
<dbReference type="GO" id="GO:0022857">
    <property type="term" value="F:transmembrane transporter activity"/>
    <property type="evidence" value="ECO:0007669"/>
    <property type="project" value="InterPro"/>
</dbReference>
<feature type="transmembrane region" description="Helical" evidence="6">
    <location>
        <begin position="300"/>
        <end position="320"/>
    </location>
</feature>
<accession>A0A1H8QHN6</accession>
<evidence type="ECO:0000313" key="9">
    <source>
        <dbReference type="Proteomes" id="UP000199657"/>
    </source>
</evidence>
<feature type="domain" description="Major facilitator superfamily (MFS) profile" evidence="7">
    <location>
        <begin position="28"/>
        <end position="421"/>
    </location>
</feature>
<dbReference type="AlphaFoldDB" id="A0A1H8QHN6"/>
<keyword evidence="2" id="KW-1003">Cell membrane</keyword>
<dbReference type="STRING" id="406100.SAMN04488052_101585"/>
<dbReference type="RefSeq" id="WP_216110665.1">
    <property type="nucleotide sequence ID" value="NZ_FOEG01000001.1"/>
</dbReference>
<keyword evidence="4 6" id="KW-1133">Transmembrane helix</keyword>
<dbReference type="EMBL" id="FOEG01000001">
    <property type="protein sequence ID" value="SEO53558.1"/>
    <property type="molecule type" value="Genomic_DNA"/>
</dbReference>
<dbReference type="InterPro" id="IPR011701">
    <property type="entry name" value="MFS"/>
</dbReference>
<evidence type="ECO:0000256" key="2">
    <source>
        <dbReference type="ARBA" id="ARBA00022475"/>
    </source>
</evidence>
<dbReference type="GO" id="GO:0005886">
    <property type="term" value="C:plasma membrane"/>
    <property type="evidence" value="ECO:0007669"/>
    <property type="project" value="UniProtKB-SubCell"/>
</dbReference>
<dbReference type="PROSITE" id="PS50850">
    <property type="entry name" value="MFS"/>
    <property type="match status" value="1"/>
</dbReference>
<feature type="transmembrane region" description="Helical" evidence="6">
    <location>
        <begin position="229"/>
        <end position="251"/>
    </location>
</feature>
<feature type="transmembrane region" description="Helical" evidence="6">
    <location>
        <begin position="397"/>
        <end position="417"/>
    </location>
</feature>
<name>A0A1H8QHN6_9GAMM</name>
<dbReference type="Pfam" id="PF07690">
    <property type="entry name" value="MFS_1"/>
    <property type="match status" value="1"/>
</dbReference>
<dbReference type="SUPFAM" id="SSF103473">
    <property type="entry name" value="MFS general substrate transporter"/>
    <property type="match status" value="1"/>
</dbReference>
<feature type="transmembrane region" description="Helical" evidence="6">
    <location>
        <begin position="183"/>
        <end position="202"/>
    </location>
</feature>
<feature type="transmembrane region" description="Helical" evidence="6">
    <location>
        <begin position="151"/>
        <end position="171"/>
    </location>
</feature>
<dbReference type="InterPro" id="IPR050189">
    <property type="entry name" value="MFS_Efflux_Transporters"/>
</dbReference>
<evidence type="ECO:0000259" key="7">
    <source>
        <dbReference type="PROSITE" id="PS50850"/>
    </source>
</evidence>
<feature type="transmembrane region" description="Helical" evidence="6">
    <location>
        <begin position="271"/>
        <end position="288"/>
    </location>
</feature>
<keyword evidence="9" id="KW-1185">Reference proteome</keyword>
<comment type="subcellular location">
    <subcellularLocation>
        <location evidence="1">Cell membrane</location>
        <topology evidence="1">Multi-pass membrane protein</topology>
    </subcellularLocation>
</comment>
<organism evidence="8 9">
    <name type="scientific">Aquisalimonas asiatica</name>
    <dbReference type="NCBI Taxonomy" id="406100"/>
    <lineage>
        <taxon>Bacteria</taxon>
        <taxon>Pseudomonadati</taxon>
        <taxon>Pseudomonadota</taxon>
        <taxon>Gammaproteobacteria</taxon>
        <taxon>Chromatiales</taxon>
        <taxon>Ectothiorhodospiraceae</taxon>
        <taxon>Aquisalimonas</taxon>
    </lineage>
</organism>
<evidence type="ECO:0000313" key="8">
    <source>
        <dbReference type="EMBL" id="SEO53558.1"/>
    </source>
</evidence>